<evidence type="ECO:0000259" key="1">
    <source>
        <dbReference type="Pfam" id="PF04326"/>
    </source>
</evidence>
<dbReference type="Gene3D" id="3.30.565.60">
    <property type="match status" value="1"/>
</dbReference>
<dbReference type="Gene3D" id="3.30.950.30">
    <property type="entry name" value="Schlafen, AAA domain"/>
    <property type="match status" value="1"/>
</dbReference>
<dbReference type="PANTHER" id="PTHR30595:SF6">
    <property type="entry name" value="SCHLAFEN ALBA-2 DOMAIN-CONTAINING PROTEIN"/>
    <property type="match status" value="1"/>
</dbReference>
<dbReference type="Pfam" id="PF13749">
    <property type="entry name" value="HATPase_c_4"/>
    <property type="match status" value="1"/>
</dbReference>
<proteinExistence type="predicted"/>
<dbReference type="InterPro" id="IPR007421">
    <property type="entry name" value="Schlafen_AlbA_2_dom"/>
</dbReference>
<protein>
    <submittedName>
        <fullName evidence="2">ATP-binding protein</fullName>
    </submittedName>
</protein>
<dbReference type="EMBL" id="BAAAHH010000091">
    <property type="protein sequence ID" value="GAA0971201.1"/>
    <property type="molecule type" value="Genomic_DNA"/>
</dbReference>
<evidence type="ECO:0000313" key="3">
    <source>
        <dbReference type="Proteomes" id="UP001500665"/>
    </source>
</evidence>
<dbReference type="PANTHER" id="PTHR30595">
    <property type="entry name" value="GLPR-RELATED TRANSCRIPTIONAL REPRESSOR"/>
    <property type="match status" value="1"/>
</dbReference>
<gene>
    <name evidence="2" type="ORF">GCM10009550_79400</name>
</gene>
<dbReference type="Proteomes" id="UP001500665">
    <property type="component" value="Unassembled WGS sequence"/>
</dbReference>
<dbReference type="GO" id="GO:0005524">
    <property type="term" value="F:ATP binding"/>
    <property type="evidence" value="ECO:0007669"/>
    <property type="project" value="UniProtKB-KW"/>
</dbReference>
<accession>A0ABN1S3H1</accession>
<dbReference type="InterPro" id="IPR038475">
    <property type="entry name" value="RecG_C_sf"/>
</dbReference>
<dbReference type="InterPro" id="IPR038461">
    <property type="entry name" value="Schlafen_AlbA_2_dom_sf"/>
</dbReference>
<dbReference type="Pfam" id="PF04326">
    <property type="entry name" value="SLFN_AlbA_2"/>
    <property type="match status" value="1"/>
</dbReference>
<name>A0ABN1S3H1_9ACTN</name>
<feature type="domain" description="Schlafen AlbA-2" evidence="1">
    <location>
        <begin position="23"/>
        <end position="139"/>
    </location>
</feature>
<reference evidence="2 3" key="1">
    <citation type="journal article" date="2019" name="Int. J. Syst. Evol. Microbiol.">
        <title>The Global Catalogue of Microorganisms (GCM) 10K type strain sequencing project: providing services to taxonomists for standard genome sequencing and annotation.</title>
        <authorList>
            <consortium name="The Broad Institute Genomics Platform"/>
            <consortium name="The Broad Institute Genome Sequencing Center for Infectious Disease"/>
            <person name="Wu L."/>
            <person name="Ma J."/>
        </authorList>
    </citation>
    <scope>NUCLEOTIDE SEQUENCE [LARGE SCALE GENOMIC DNA]</scope>
    <source>
        <strain evidence="2 3">JCM 10696</strain>
    </source>
</reference>
<keyword evidence="3" id="KW-1185">Reference proteome</keyword>
<sequence>MRVDELADIVENLRALGADIADVEVKKAQGGLPKSLRETLAAFANTGGGVIILGLDEAAGFTASGLGDPAKMAADLASMCSEEMEPPLRPLIGLHEFEGVRVLVAEVPELEPARKPCFYKGAGMSKGSFVRVGDGDRRLSPYEIQLMLSSRGQPVEDERPVPGSGLEDLDPRMVEALVARLRVSRPYAFQDLDVEDVLRRARVLVPDEDGGLVPSLGGLLALGVFPQERFPQLMVSFVHYPTPTGEPLRSGERFLDNVSLEGPVPVMVRDALAVVRRNMSRRAVISGAGRQDVWDYPEAALREAIVNALVHRDLSPGSRGTQVQIEMYPDRLTIRNPGGLFGTVTLDRLGEEGISSARNASLIRLLEDVPLPGETRTVCENRGSGIRTMTSTLRAAGMSPPGFEDKVSTFSVTFPNHTLLGPETLSWLADLHQQDL</sequence>
<keyword evidence="2" id="KW-0547">Nucleotide-binding</keyword>
<evidence type="ECO:0000313" key="2">
    <source>
        <dbReference type="EMBL" id="GAA0971201.1"/>
    </source>
</evidence>
<organism evidence="2 3">
    <name type="scientific">Actinocorallia libanotica</name>
    <dbReference type="NCBI Taxonomy" id="46162"/>
    <lineage>
        <taxon>Bacteria</taxon>
        <taxon>Bacillati</taxon>
        <taxon>Actinomycetota</taxon>
        <taxon>Actinomycetes</taxon>
        <taxon>Streptosporangiales</taxon>
        <taxon>Thermomonosporaceae</taxon>
        <taxon>Actinocorallia</taxon>
    </lineage>
</organism>
<keyword evidence="2" id="KW-0067">ATP-binding</keyword>
<comment type="caution">
    <text evidence="2">The sequence shown here is derived from an EMBL/GenBank/DDBJ whole genome shotgun (WGS) entry which is preliminary data.</text>
</comment>